<feature type="compositionally biased region" description="Low complexity" evidence="1">
    <location>
        <begin position="314"/>
        <end position="331"/>
    </location>
</feature>
<gene>
    <name evidence="3" type="ORF">JIG36_25660</name>
</gene>
<keyword evidence="4" id="KW-1185">Reference proteome</keyword>
<evidence type="ECO:0000256" key="2">
    <source>
        <dbReference type="SAM" id="Phobius"/>
    </source>
</evidence>
<feature type="transmembrane region" description="Helical" evidence="2">
    <location>
        <begin position="21"/>
        <end position="38"/>
    </location>
</feature>
<feature type="transmembrane region" description="Helical" evidence="2">
    <location>
        <begin position="58"/>
        <end position="81"/>
    </location>
</feature>
<feature type="region of interest" description="Disordered" evidence="1">
    <location>
        <begin position="300"/>
        <end position="361"/>
    </location>
</feature>
<sequence>MSSQEVAPAPKPAAAATSNGFLLAALTLIWMGAMLWSARATITGRIDAEMEVTSTAYALPGAISAALVTGSTVALAVLALMSRRGELGASTRFAIATGSGLLVGVLGALVIVTINTEGWLYAVTGGTVAAAATIGGALAGFRIPRVVNAVGWASVAVFVVGFVLSFFQGPLLDALSSSETRSQANASQWYSYGQGVLSGLAAGLMSYQVLRRARRRSDELDVPWPFYGLAGAGAGLLLVVAEILTRTAGSRVLDLAGRVSELETVVQQMLSGARLNSALIILFVGALSATIAVGRTISPAAEEEDEPAAPAPKPTAASKPAASEPAASEPAESSDEDEDSDDEPSAGGAPVKSQARPSSAS</sequence>
<feature type="transmembrane region" description="Helical" evidence="2">
    <location>
        <begin position="275"/>
        <end position="294"/>
    </location>
</feature>
<accession>A0ABS2AGN1</accession>
<proteinExistence type="predicted"/>
<name>A0ABS2AGN1_9ACTN</name>
<feature type="compositionally biased region" description="Acidic residues" evidence="1">
    <location>
        <begin position="332"/>
        <end position="344"/>
    </location>
</feature>
<feature type="transmembrane region" description="Helical" evidence="2">
    <location>
        <begin position="222"/>
        <end position="244"/>
    </location>
</feature>
<organism evidence="3 4">
    <name type="scientific">Paractinoplanes ovalisporus</name>
    <dbReference type="NCBI Taxonomy" id="2810368"/>
    <lineage>
        <taxon>Bacteria</taxon>
        <taxon>Bacillati</taxon>
        <taxon>Actinomycetota</taxon>
        <taxon>Actinomycetes</taxon>
        <taxon>Micromonosporales</taxon>
        <taxon>Micromonosporaceae</taxon>
        <taxon>Paractinoplanes</taxon>
    </lineage>
</organism>
<keyword evidence="2" id="KW-1133">Transmembrane helix</keyword>
<feature type="transmembrane region" description="Helical" evidence="2">
    <location>
        <begin position="189"/>
        <end position="210"/>
    </location>
</feature>
<comment type="caution">
    <text evidence="3">The sequence shown here is derived from an EMBL/GenBank/DDBJ whole genome shotgun (WGS) entry which is preliminary data.</text>
</comment>
<dbReference type="RefSeq" id="WP_203378952.1">
    <property type="nucleotide sequence ID" value="NZ_JAENHP010000008.1"/>
</dbReference>
<evidence type="ECO:0008006" key="5">
    <source>
        <dbReference type="Google" id="ProtNLM"/>
    </source>
</evidence>
<feature type="transmembrane region" description="Helical" evidence="2">
    <location>
        <begin position="118"/>
        <end position="139"/>
    </location>
</feature>
<protein>
    <recommendedName>
        <fullName evidence="5">Integral membrane protein</fullName>
    </recommendedName>
</protein>
<dbReference type="EMBL" id="JAENHP010000008">
    <property type="protein sequence ID" value="MBM2618950.1"/>
    <property type="molecule type" value="Genomic_DNA"/>
</dbReference>
<dbReference type="Proteomes" id="UP000632138">
    <property type="component" value="Unassembled WGS sequence"/>
</dbReference>
<evidence type="ECO:0000256" key="1">
    <source>
        <dbReference type="SAM" id="MobiDB-lite"/>
    </source>
</evidence>
<evidence type="ECO:0000313" key="3">
    <source>
        <dbReference type="EMBL" id="MBM2618950.1"/>
    </source>
</evidence>
<keyword evidence="2" id="KW-0472">Membrane</keyword>
<feature type="transmembrane region" description="Helical" evidence="2">
    <location>
        <begin position="146"/>
        <end position="169"/>
    </location>
</feature>
<reference evidence="3 4" key="1">
    <citation type="submission" date="2021-01" db="EMBL/GenBank/DDBJ databases">
        <title>Actinoplanes sp. nov. LDG1-06 isolated from lichen.</title>
        <authorList>
            <person name="Saeng-In P."/>
            <person name="Phongsopitanun W."/>
            <person name="Kanchanasin P."/>
            <person name="Yuki M."/>
            <person name="Kudo T."/>
            <person name="Ohkuma M."/>
            <person name="Tanasupawat S."/>
        </authorList>
    </citation>
    <scope>NUCLEOTIDE SEQUENCE [LARGE SCALE GENOMIC DNA]</scope>
    <source>
        <strain evidence="3 4">LDG1-06</strain>
    </source>
</reference>
<feature type="transmembrane region" description="Helical" evidence="2">
    <location>
        <begin position="93"/>
        <end position="112"/>
    </location>
</feature>
<keyword evidence="2" id="KW-0812">Transmembrane</keyword>
<evidence type="ECO:0000313" key="4">
    <source>
        <dbReference type="Proteomes" id="UP000632138"/>
    </source>
</evidence>